<reference evidence="7" key="2">
    <citation type="submission" date="2020-08" db="EMBL/GenBank/DDBJ databases">
        <title>Plant Genome Project.</title>
        <authorList>
            <person name="Zhang R.-G."/>
        </authorList>
    </citation>
    <scope>NUCLEOTIDE SEQUENCE</scope>
    <source>
        <strain evidence="7">Huo1</strain>
        <tissue evidence="7">Leaf</tissue>
    </source>
</reference>
<evidence type="ECO:0000256" key="1">
    <source>
        <dbReference type="ARBA" id="ARBA00022723"/>
    </source>
</evidence>
<evidence type="ECO:0000259" key="6">
    <source>
        <dbReference type="PROSITE" id="PS50103"/>
    </source>
</evidence>
<dbReference type="AlphaFoldDB" id="A0A8X8W685"/>
<dbReference type="SUPFAM" id="SSF90229">
    <property type="entry name" value="CCCH zinc finger"/>
    <property type="match status" value="1"/>
</dbReference>
<dbReference type="InterPro" id="IPR000571">
    <property type="entry name" value="Znf_CCCH"/>
</dbReference>
<evidence type="ECO:0000256" key="4">
    <source>
        <dbReference type="ARBA" id="ARBA00023125"/>
    </source>
</evidence>
<reference evidence="7" key="1">
    <citation type="submission" date="2018-01" db="EMBL/GenBank/DDBJ databases">
        <authorList>
            <person name="Mao J.F."/>
        </authorList>
    </citation>
    <scope>NUCLEOTIDE SEQUENCE</scope>
    <source>
        <strain evidence="7">Huo1</strain>
        <tissue evidence="7">Leaf</tissue>
    </source>
</reference>
<feature type="domain" description="C3H1-type" evidence="6">
    <location>
        <begin position="457"/>
        <end position="485"/>
    </location>
</feature>
<keyword evidence="8" id="KW-1185">Reference proteome</keyword>
<organism evidence="7">
    <name type="scientific">Salvia splendens</name>
    <name type="common">Scarlet sage</name>
    <dbReference type="NCBI Taxonomy" id="180675"/>
    <lineage>
        <taxon>Eukaryota</taxon>
        <taxon>Viridiplantae</taxon>
        <taxon>Streptophyta</taxon>
        <taxon>Embryophyta</taxon>
        <taxon>Tracheophyta</taxon>
        <taxon>Spermatophyta</taxon>
        <taxon>Magnoliopsida</taxon>
        <taxon>eudicotyledons</taxon>
        <taxon>Gunneridae</taxon>
        <taxon>Pentapetalae</taxon>
        <taxon>asterids</taxon>
        <taxon>lamiids</taxon>
        <taxon>Lamiales</taxon>
        <taxon>Lamiaceae</taxon>
        <taxon>Nepetoideae</taxon>
        <taxon>Mentheae</taxon>
        <taxon>Salviinae</taxon>
        <taxon>Salvia</taxon>
        <taxon>Salvia subgen. Calosphace</taxon>
        <taxon>core Calosphace</taxon>
    </lineage>
</organism>
<evidence type="ECO:0000256" key="5">
    <source>
        <dbReference type="PROSITE-ProRule" id="PRU00723"/>
    </source>
</evidence>
<dbReference type="InterPro" id="IPR036855">
    <property type="entry name" value="Znf_CCCH_sf"/>
</dbReference>
<evidence type="ECO:0000256" key="2">
    <source>
        <dbReference type="ARBA" id="ARBA00022771"/>
    </source>
</evidence>
<comment type="caution">
    <text evidence="7">The sequence shown here is derived from an EMBL/GenBank/DDBJ whole genome shotgun (WGS) entry which is preliminary data.</text>
</comment>
<evidence type="ECO:0000313" key="8">
    <source>
        <dbReference type="Proteomes" id="UP000298416"/>
    </source>
</evidence>
<dbReference type="Proteomes" id="UP000298416">
    <property type="component" value="Unassembled WGS sequence"/>
</dbReference>
<accession>A0A8X8W685</accession>
<evidence type="ECO:0000256" key="3">
    <source>
        <dbReference type="ARBA" id="ARBA00022833"/>
    </source>
</evidence>
<sequence length="511" mass="55535">MGGSQKSKRVSWATEVNLCQTLSMQLMHVCRSLKISTLIVDVKSTVRLFLSEECPSQVGMGTQDHLLQAKALSLRAGGMAYEDNLPPGFELSQPANPWAAKLSHISLVKWKCPPRIEVDSSWRVVAGEESRETETQDQREMRVLEAIYPRPSAIPLNPSALVGAEDSTNNDQCTPVVPITSIEDEDASVDTFYASMGPNITPMISQQQYSPHGELLSQVNTTLTPSVGSATGMEPDIIAAAQAALSSVMPNSDQRNLIDRELLMKILNDPKMIEQLIANHAASASGQNVASSSMASSSTFHGMPAIGTKNVASYSLPGIPSTSAQYVPNLASTPKSSYDSDIMAVHRREPLPGRFTRPEMVVPSPIFAASGPYHSPSRTGSIPHVRPSVPDVISVPSPSIAAPVAKDINYYKSLIQQHGGERRETMPPQFAHQSNQAPAMGQEPLNTAMMRPRHTKPRIMKPCIYFNSSRGCRNGPNCTFQHDVSPQQKVNSIPDVQGTKRMKMDREITGA</sequence>
<dbReference type="EMBL" id="PNBA02000020">
    <property type="protein sequence ID" value="KAG6388464.1"/>
    <property type="molecule type" value="Genomic_DNA"/>
</dbReference>
<keyword evidence="1 5" id="KW-0479">Metal-binding</keyword>
<evidence type="ECO:0000313" key="7">
    <source>
        <dbReference type="EMBL" id="KAG6388464.1"/>
    </source>
</evidence>
<dbReference type="PANTHER" id="PTHR33400">
    <property type="entry name" value="ZINC FINGER CCCH DOMAIN-CONTAINING PROTEIN 6-RELATED"/>
    <property type="match status" value="1"/>
</dbReference>
<dbReference type="PANTHER" id="PTHR33400:SF2">
    <property type="entry name" value="ZINC FINGER CCCH DOMAIN-CONTAINING PROTEIN 6"/>
    <property type="match status" value="1"/>
</dbReference>
<keyword evidence="4" id="KW-0238">DNA-binding</keyword>
<dbReference type="GO" id="GO:0003677">
    <property type="term" value="F:DNA binding"/>
    <property type="evidence" value="ECO:0007669"/>
    <property type="project" value="UniProtKB-KW"/>
</dbReference>
<proteinExistence type="predicted"/>
<protein>
    <recommendedName>
        <fullName evidence="6">C3H1-type domain-containing protein</fullName>
    </recommendedName>
</protein>
<dbReference type="PROSITE" id="PS50103">
    <property type="entry name" value="ZF_C3H1"/>
    <property type="match status" value="1"/>
</dbReference>
<keyword evidence="2 5" id="KW-0863">Zinc-finger</keyword>
<name>A0A8X8W685_SALSN</name>
<feature type="zinc finger region" description="C3H1-type" evidence="5">
    <location>
        <begin position="457"/>
        <end position="485"/>
    </location>
</feature>
<keyword evidence="3 5" id="KW-0862">Zinc</keyword>
<dbReference type="GO" id="GO:0008270">
    <property type="term" value="F:zinc ion binding"/>
    <property type="evidence" value="ECO:0007669"/>
    <property type="project" value="UniProtKB-KW"/>
</dbReference>
<gene>
    <name evidence="7" type="ORF">SASPL_149890</name>
</gene>